<evidence type="ECO:0000313" key="1">
    <source>
        <dbReference type="EMBL" id="KKM63421.1"/>
    </source>
</evidence>
<reference evidence="1" key="1">
    <citation type="journal article" date="2015" name="Nature">
        <title>Complex archaea that bridge the gap between prokaryotes and eukaryotes.</title>
        <authorList>
            <person name="Spang A."/>
            <person name="Saw J.H."/>
            <person name="Jorgensen S.L."/>
            <person name="Zaremba-Niedzwiedzka K."/>
            <person name="Martijn J."/>
            <person name="Lind A.E."/>
            <person name="van Eijk R."/>
            <person name="Schleper C."/>
            <person name="Guy L."/>
            <person name="Ettema T.J."/>
        </authorList>
    </citation>
    <scope>NUCLEOTIDE SEQUENCE</scope>
</reference>
<sequence>SPGGAIQDIVTELGVGSIHTDLLSIDGFLDVLTNSGSWGLGSITEGGSYSLGSVVNELDFISGSQTYGLGAIVGELNSGSVFNELQGVNAALGIVTGGGSWGFGHITQGGTSTLVEVQQAIDSITQGGTYSLATCVSAGGNNVATEVADLNGAGWAGPSVLTDGSQRTKLYDAAPGPVDVVSLASITAPDLDGVLALAVASAMMARTDANTLEGVSQSGTPHFAAHQKDMDGNSASKTDWAQLTAPGSTASYQPNFVAKRHVLQVVLANKDTNVVVSLQGSVDNSNWYDLESEATYTADGTYHIQSDAYAPYARGTFVSEAGGTNAQVTFKWYGAR</sequence>
<accession>A0A0F9JLZ0</accession>
<proteinExistence type="predicted"/>
<organism evidence="1">
    <name type="scientific">marine sediment metagenome</name>
    <dbReference type="NCBI Taxonomy" id="412755"/>
    <lineage>
        <taxon>unclassified sequences</taxon>
        <taxon>metagenomes</taxon>
        <taxon>ecological metagenomes</taxon>
    </lineage>
</organism>
<gene>
    <name evidence="1" type="ORF">LCGC14_1511580</name>
</gene>
<name>A0A0F9JLZ0_9ZZZZ</name>
<comment type="caution">
    <text evidence="1">The sequence shown here is derived from an EMBL/GenBank/DDBJ whole genome shotgun (WGS) entry which is preliminary data.</text>
</comment>
<dbReference type="AlphaFoldDB" id="A0A0F9JLZ0"/>
<dbReference type="EMBL" id="LAZR01011100">
    <property type="protein sequence ID" value="KKM63421.1"/>
    <property type="molecule type" value="Genomic_DNA"/>
</dbReference>
<protein>
    <submittedName>
        <fullName evidence="1">Uncharacterized protein</fullName>
    </submittedName>
</protein>
<feature type="non-terminal residue" evidence="1">
    <location>
        <position position="1"/>
    </location>
</feature>